<dbReference type="InterPro" id="IPR036388">
    <property type="entry name" value="WH-like_DNA-bd_sf"/>
</dbReference>
<dbReference type="InterPro" id="IPR036390">
    <property type="entry name" value="WH_DNA-bd_sf"/>
</dbReference>
<keyword evidence="4" id="KW-0539">Nucleus</keyword>
<feature type="compositionally biased region" description="Basic and acidic residues" evidence="6">
    <location>
        <begin position="240"/>
        <end position="258"/>
    </location>
</feature>
<comment type="similarity">
    <text evidence="2 5">Belongs to the HSF family.</text>
</comment>
<evidence type="ECO:0000256" key="6">
    <source>
        <dbReference type="SAM" id="MobiDB-lite"/>
    </source>
</evidence>
<accession>A0A8X6PPB0</accession>
<evidence type="ECO:0000313" key="9">
    <source>
        <dbReference type="Proteomes" id="UP000887013"/>
    </source>
</evidence>
<dbReference type="Gene3D" id="1.10.10.10">
    <property type="entry name" value="Winged helix-like DNA-binding domain superfamily/Winged helix DNA-binding domain"/>
    <property type="match status" value="1"/>
</dbReference>
<keyword evidence="9" id="KW-1185">Reference proteome</keyword>
<comment type="caution">
    <text evidence="8">The sequence shown here is derived from an EMBL/GenBank/DDBJ whole genome shotgun (WGS) entry which is preliminary data.</text>
</comment>
<dbReference type="Proteomes" id="UP000887013">
    <property type="component" value="Unassembled WGS sequence"/>
</dbReference>
<name>A0A8X6PPB0_NEPPI</name>
<reference evidence="8" key="1">
    <citation type="submission" date="2020-08" db="EMBL/GenBank/DDBJ databases">
        <title>Multicomponent nature underlies the extraordinary mechanical properties of spider dragline silk.</title>
        <authorList>
            <person name="Kono N."/>
            <person name="Nakamura H."/>
            <person name="Mori M."/>
            <person name="Yoshida Y."/>
            <person name="Ohtoshi R."/>
            <person name="Malay A.D."/>
            <person name="Moran D.A.P."/>
            <person name="Tomita M."/>
            <person name="Numata K."/>
            <person name="Arakawa K."/>
        </authorList>
    </citation>
    <scope>NUCLEOTIDE SEQUENCE</scope>
</reference>
<evidence type="ECO:0000256" key="4">
    <source>
        <dbReference type="ARBA" id="ARBA00023242"/>
    </source>
</evidence>
<feature type="compositionally biased region" description="Low complexity" evidence="6">
    <location>
        <begin position="183"/>
        <end position="194"/>
    </location>
</feature>
<evidence type="ECO:0000259" key="7">
    <source>
        <dbReference type="SMART" id="SM00415"/>
    </source>
</evidence>
<feature type="region of interest" description="Disordered" evidence="6">
    <location>
        <begin position="129"/>
        <end position="148"/>
    </location>
</feature>
<evidence type="ECO:0000313" key="8">
    <source>
        <dbReference type="EMBL" id="GFT78323.1"/>
    </source>
</evidence>
<evidence type="ECO:0000256" key="3">
    <source>
        <dbReference type="ARBA" id="ARBA00023125"/>
    </source>
</evidence>
<organism evidence="8 9">
    <name type="scientific">Nephila pilipes</name>
    <name type="common">Giant wood spider</name>
    <name type="synonym">Nephila maculata</name>
    <dbReference type="NCBI Taxonomy" id="299642"/>
    <lineage>
        <taxon>Eukaryota</taxon>
        <taxon>Metazoa</taxon>
        <taxon>Ecdysozoa</taxon>
        <taxon>Arthropoda</taxon>
        <taxon>Chelicerata</taxon>
        <taxon>Arachnida</taxon>
        <taxon>Araneae</taxon>
        <taxon>Araneomorphae</taxon>
        <taxon>Entelegynae</taxon>
        <taxon>Araneoidea</taxon>
        <taxon>Nephilidae</taxon>
        <taxon>Nephila</taxon>
    </lineage>
</organism>
<comment type="subcellular location">
    <subcellularLocation>
        <location evidence="1">Nucleus</location>
    </subcellularLocation>
</comment>
<evidence type="ECO:0000256" key="1">
    <source>
        <dbReference type="ARBA" id="ARBA00004123"/>
    </source>
</evidence>
<dbReference type="EMBL" id="BMAW01071504">
    <property type="protein sequence ID" value="GFT78323.1"/>
    <property type="molecule type" value="Genomic_DNA"/>
</dbReference>
<evidence type="ECO:0000256" key="5">
    <source>
        <dbReference type="RuleBase" id="RU004020"/>
    </source>
</evidence>
<dbReference type="GO" id="GO:0043565">
    <property type="term" value="F:sequence-specific DNA binding"/>
    <property type="evidence" value="ECO:0007669"/>
    <property type="project" value="InterPro"/>
</dbReference>
<gene>
    <name evidence="8" type="primary">AVEN_270468_1</name>
    <name evidence="8" type="ORF">NPIL_248661</name>
</gene>
<feature type="compositionally biased region" description="Basic and acidic residues" evidence="6">
    <location>
        <begin position="218"/>
        <end position="230"/>
    </location>
</feature>
<dbReference type="GO" id="GO:0005634">
    <property type="term" value="C:nucleus"/>
    <property type="evidence" value="ECO:0007669"/>
    <property type="project" value="UniProtKB-SubCell"/>
</dbReference>
<evidence type="ECO:0000256" key="2">
    <source>
        <dbReference type="ARBA" id="ARBA00006403"/>
    </source>
</evidence>
<dbReference type="Pfam" id="PF00447">
    <property type="entry name" value="HSF_DNA-bind"/>
    <property type="match status" value="1"/>
</dbReference>
<keyword evidence="3" id="KW-0238">DNA-binding</keyword>
<feature type="region of interest" description="Disordered" evidence="6">
    <location>
        <begin position="178"/>
        <end position="198"/>
    </location>
</feature>
<feature type="region of interest" description="Disordered" evidence="6">
    <location>
        <begin position="210"/>
        <end position="258"/>
    </location>
</feature>
<dbReference type="OrthoDB" id="6418155at2759"/>
<dbReference type="SUPFAM" id="SSF46785">
    <property type="entry name" value="Winged helix' DNA-binding domain"/>
    <property type="match status" value="1"/>
</dbReference>
<feature type="domain" description="HSF-type DNA-binding" evidence="7">
    <location>
        <begin position="11"/>
        <end position="105"/>
    </location>
</feature>
<dbReference type="InterPro" id="IPR000232">
    <property type="entry name" value="HSF_DNA-bd"/>
</dbReference>
<dbReference type="SMART" id="SM00415">
    <property type="entry name" value="HSF"/>
    <property type="match status" value="1"/>
</dbReference>
<dbReference type="AlphaFoldDB" id="A0A8X6PPB0"/>
<protein>
    <submittedName>
        <fullName evidence="8">HSF_DOMAIN domain-containing protein</fullName>
    </submittedName>
</protein>
<proteinExistence type="inferred from homology"/>
<sequence length="717" mass="81080">MISKALREKLYGEQFPRKLFLLASSAEISSIRWARGGKAVIIDTDGLKTECFTPGIFNVKKHGHVLRQLGYYNFKRLGQKSKIWEFQHPYFRAEREDLLVFIKRQTLAKKKKYLCNSKVADFSKKQIATDGKGPAQTPFPPFKVGSTSVTTERKNQNYTFLEKSDGSIQGVTNAVSNDDQLQSSEESNISPNSSLHPLMIDLDYDSNEEITKNSNAEPSKKLVTHNDSKKTPSKLVSEVSGEKVDKSDFPSAEHSHDSSSESYICCIDFRAQHYKELNDMKNKDFIIEKYTGQILTPTFLNKIYIKPNDKNVFLELRVKDALIYHNSGRKRLFGEAPAIKTTKEILLDLGPPCETLKVNKIEHSNESSDSNQSIRFSTTLPASHEKLPNRLKCDQSFKLSLRKTCQDSSVINEQPEQFSWNVCNFAGENDKNNGPAFSKREMPKLHENTRGKYAFKNSFYNTCEDSLPCPGDLANWNATFEPAKNNERITNSDSQSREFSPHFGGLFSPNSTFNSAKKNEANCFETGKNILKKYPGLVPFTASHESGMPFQSSSENPNLEAFYSQTNKQKFNSSQWIPNSDGIFLDSVLQSSNNFGSQQPSFETSDSDESFDTLSPMLKNNSVRKYNSSKSSEKYGNFLNVCAQLPELPLNESDLIPGIEYQNRQSNRLSFATENDGFNSIIENQLDPTENLKYQYQSRAPLPEYQNDVEGPSCSKL</sequence>
<dbReference type="GO" id="GO:0003700">
    <property type="term" value="F:DNA-binding transcription factor activity"/>
    <property type="evidence" value="ECO:0007669"/>
    <property type="project" value="InterPro"/>
</dbReference>